<feature type="chain" id="PRO_5032293535" evidence="5">
    <location>
        <begin position="19"/>
        <end position="501"/>
    </location>
</feature>
<dbReference type="SMART" id="SM00320">
    <property type="entry name" value="WD40"/>
    <property type="match status" value="6"/>
</dbReference>
<feature type="signal peptide" evidence="5">
    <location>
        <begin position="1"/>
        <end position="18"/>
    </location>
</feature>
<evidence type="ECO:0000256" key="3">
    <source>
        <dbReference type="ARBA" id="ARBA00022737"/>
    </source>
</evidence>
<evidence type="ECO:0000313" key="6">
    <source>
        <dbReference type="EMBL" id="CAF0913087.1"/>
    </source>
</evidence>
<dbReference type="InterPro" id="IPR015943">
    <property type="entry name" value="WD40/YVTN_repeat-like_dom_sf"/>
</dbReference>
<sequence length="501" mass="55435">MLKYLSLVVILFASQIESNLINESKLWSITCGSDTCSQSLSVCLFCYGERQCRQCLFNFNQECSACADDIFDKNNLENINGKDYLLCDSSDPLQVKICHIHCRSRNIAYGVCTKVQNIPVCECTADSGRTTTATTIVSTTKTTTWQDSTTTTITRTIPTVTTTATTSVSTTWPDSTTTTGTVPTITTTSTTGSFSSLNTFTTNLNPINPSNNYSLTGAINFKLTGDKTNRNVLLALPNGDLASGTSYGKIHIWNTKLGVLKRNLTNNYKTVWGLSLLSNGNLVSAYYETRVIQIWDLNRTDPLIKTFQIDENPLCLTTLPNDDLVSGFDLNFNIVIRDSTNGFVKQKLVGHVQNIFQVISLLNGYLASCSEDKTIKIWNLNLGSVVRNFYNGQSYANSLAFLNNGYLAGIVQGNAINVWNLEDGNLVRSFTGHTDRIFRLATLNDGNLASSSFDRTVKVWNTRNGSLMKTFVSHSHQVWYLSTLTNGYLASESFGEIFIWS</sequence>
<evidence type="ECO:0000256" key="5">
    <source>
        <dbReference type="SAM" id="SignalP"/>
    </source>
</evidence>
<dbReference type="SUPFAM" id="SSF50978">
    <property type="entry name" value="WD40 repeat-like"/>
    <property type="match status" value="1"/>
</dbReference>
<protein>
    <submittedName>
        <fullName evidence="6">Uncharacterized protein</fullName>
    </submittedName>
</protein>
<evidence type="ECO:0000313" key="7">
    <source>
        <dbReference type="Proteomes" id="UP000663879"/>
    </source>
</evidence>
<dbReference type="Gene3D" id="2.130.10.10">
    <property type="entry name" value="YVTN repeat-like/Quinoprotein amine dehydrogenase"/>
    <property type="match status" value="2"/>
</dbReference>
<dbReference type="GO" id="GO:0043161">
    <property type="term" value="P:proteasome-mediated ubiquitin-dependent protein catabolic process"/>
    <property type="evidence" value="ECO:0007669"/>
    <property type="project" value="TreeGrafter"/>
</dbReference>
<proteinExistence type="predicted"/>
<dbReference type="PROSITE" id="PS00678">
    <property type="entry name" value="WD_REPEATS_1"/>
    <property type="match status" value="2"/>
</dbReference>
<dbReference type="InterPro" id="IPR001680">
    <property type="entry name" value="WD40_rpt"/>
</dbReference>
<dbReference type="AlphaFoldDB" id="A0A814AI41"/>
<accession>A0A814AI41</accession>
<keyword evidence="7" id="KW-1185">Reference proteome</keyword>
<dbReference type="PRINTS" id="PR00320">
    <property type="entry name" value="GPROTEINBRPT"/>
</dbReference>
<dbReference type="OrthoDB" id="756370at2759"/>
<evidence type="ECO:0000256" key="4">
    <source>
        <dbReference type="PROSITE-ProRule" id="PRU00221"/>
    </source>
</evidence>
<evidence type="ECO:0000256" key="2">
    <source>
        <dbReference type="ARBA" id="ARBA00022574"/>
    </source>
</evidence>
<dbReference type="InterPro" id="IPR020472">
    <property type="entry name" value="WD40_PAC1"/>
</dbReference>
<dbReference type="PROSITE" id="PS50294">
    <property type="entry name" value="WD_REPEATS_REGION"/>
    <property type="match status" value="1"/>
</dbReference>
<keyword evidence="2 4" id="KW-0853">WD repeat</keyword>
<dbReference type="InterPro" id="IPR036322">
    <property type="entry name" value="WD40_repeat_dom_sf"/>
</dbReference>
<feature type="repeat" description="WD" evidence="4">
    <location>
        <begin position="430"/>
        <end position="470"/>
    </location>
</feature>
<dbReference type="GO" id="GO:0010992">
    <property type="term" value="P:ubiquitin recycling"/>
    <property type="evidence" value="ECO:0007669"/>
    <property type="project" value="TreeGrafter"/>
</dbReference>
<gene>
    <name evidence="6" type="ORF">OXX778_LOCUS12006</name>
</gene>
<dbReference type="Pfam" id="PF00400">
    <property type="entry name" value="WD40"/>
    <property type="match status" value="2"/>
</dbReference>
<dbReference type="PROSITE" id="PS50082">
    <property type="entry name" value="WD_REPEATS_2"/>
    <property type="match status" value="2"/>
</dbReference>
<organism evidence="6 7">
    <name type="scientific">Brachionus calyciflorus</name>
    <dbReference type="NCBI Taxonomy" id="104777"/>
    <lineage>
        <taxon>Eukaryota</taxon>
        <taxon>Metazoa</taxon>
        <taxon>Spiralia</taxon>
        <taxon>Gnathifera</taxon>
        <taxon>Rotifera</taxon>
        <taxon>Eurotatoria</taxon>
        <taxon>Monogononta</taxon>
        <taxon>Pseudotrocha</taxon>
        <taxon>Ploima</taxon>
        <taxon>Brachionidae</taxon>
        <taxon>Brachionus</taxon>
    </lineage>
</organism>
<evidence type="ECO:0000256" key="1">
    <source>
        <dbReference type="ARBA" id="ARBA00022490"/>
    </source>
</evidence>
<reference evidence="6" key="1">
    <citation type="submission" date="2021-02" db="EMBL/GenBank/DDBJ databases">
        <authorList>
            <person name="Nowell W R."/>
        </authorList>
    </citation>
    <scope>NUCLEOTIDE SEQUENCE</scope>
    <source>
        <strain evidence="6">Ploen Becks lab</strain>
    </source>
</reference>
<dbReference type="GO" id="GO:0005634">
    <property type="term" value="C:nucleus"/>
    <property type="evidence" value="ECO:0007669"/>
    <property type="project" value="TreeGrafter"/>
</dbReference>
<keyword evidence="1" id="KW-0963">Cytoplasm</keyword>
<keyword evidence="3" id="KW-0677">Repeat</keyword>
<dbReference type="PANTHER" id="PTHR19849">
    <property type="entry name" value="PHOSPHOLIPASE A-2-ACTIVATING PROTEIN"/>
    <property type="match status" value="1"/>
</dbReference>
<dbReference type="EMBL" id="CAJNOC010002111">
    <property type="protein sequence ID" value="CAF0913087.1"/>
    <property type="molecule type" value="Genomic_DNA"/>
</dbReference>
<dbReference type="Proteomes" id="UP000663879">
    <property type="component" value="Unassembled WGS sequence"/>
</dbReference>
<feature type="repeat" description="WD" evidence="4">
    <location>
        <begin position="348"/>
        <end position="388"/>
    </location>
</feature>
<dbReference type="PANTHER" id="PTHR19849:SF0">
    <property type="entry name" value="PHOSPHOLIPASE A-2-ACTIVATING PROTEIN"/>
    <property type="match status" value="1"/>
</dbReference>
<dbReference type="GO" id="GO:0005737">
    <property type="term" value="C:cytoplasm"/>
    <property type="evidence" value="ECO:0007669"/>
    <property type="project" value="TreeGrafter"/>
</dbReference>
<keyword evidence="5" id="KW-0732">Signal</keyword>
<dbReference type="GO" id="GO:0043130">
    <property type="term" value="F:ubiquitin binding"/>
    <property type="evidence" value="ECO:0007669"/>
    <property type="project" value="TreeGrafter"/>
</dbReference>
<comment type="caution">
    <text evidence="6">The sequence shown here is derived from an EMBL/GenBank/DDBJ whole genome shotgun (WGS) entry which is preliminary data.</text>
</comment>
<dbReference type="InterPro" id="IPR019775">
    <property type="entry name" value="WD40_repeat_CS"/>
</dbReference>
<name>A0A814AI41_9BILA</name>